<protein>
    <submittedName>
        <fullName evidence="10">Deoxyribodipyrimidine photolyase</fullName>
    </submittedName>
</protein>
<keyword evidence="3 6" id="KW-0285">Flavoprotein</keyword>
<evidence type="ECO:0000256" key="4">
    <source>
        <dbReference type="ARBA" id="ARBA00022827"/>
    </source>
</evidence>
<keyword evidence="10" id="KW-0456">Lyase</keyword>
<dbReference type="Pfam" id="PF00875">
    <property type="entry name" value="DNA_photolyase"/>
    <property type="match status" value="1"/>
</dbReference>
<dbReference type="SUPFAM" id="SSF48173">
    <property type="entry name" value="Cryptochrome/photolyase FAD-binding domain"/>
    <property type="match status" value="1"/>
</dbReference>
<evidence type="ECO:0000256" key="8">
    <source>
        <dbReference type="RuleBase" id="RU004182"/>
    </source>
</evidence>
<dbReference type="GO" id="GO:0071949">
    <property type="term" value="F:FAD binding"/>
    <property type="evidence" value="ECO:0007669"/>
    <property type="project" value="TreeGrafter"/>
</dbReference>
<dbReference type="PATRIC" id="fig|344882.3.peg.2538"/>
<dbReference type="InterPro" id="IPR005101">
    <property type="entry name" value="Cryptochr/Photolyase_FAD-bd"/>
</dbReference>
<dbReference type="GO" id="GO:0006950">
    <property type="term" value="P:response to stress"/>
    <property type="evidence" value="ECO:0007669"/>
    <property type="project" value="UniProtKB-ARBA"/>
</dbReference>
<organism evidence="10 11">
    <name type="scientific">Pseudoxanthomonas dokdonensis</name>
    <dbReference type="NCBI Taxonomy" id="344882"/>
    <lineage>
        <taxon>Bacteria</taxon>
        <taxon>Pseudomonadati</taxon>
        <taxon>Pseudomonadota</taxon>
        <taxon>Gammaproteobacteria</taxon>
        <taxon>Lysobacterales</taxon>
        <taxon>Lysobacteraceae</taxon>
        <taxon>Pseudoxanthomonas</taxon>
    </lineage>
</organism>
<dbReference type="PROSITE" id="PS00394">
    <property type="entry name" value="DNA_PHOTOLYASES_1_1"/>
    <property type="match status" value="1"/>
</dbReference>
<keyword evidence="11" id="KW-1185">Reference proteome</keyword>
<feature type="site" description="Electron transfer via tryptophanyl radical" evidence="7">
    <location>
        <position position="361"/>
    </location>
</feature>
<comment type="similarity">
    <text evidence="8">Belongs to the DNA photolyase family.</text>
</comment>
<proteinExistence type="inferred from homology"/>
<dbReference type="PANTHER" id="PTHR11455">
    <property type="entry name" value="CRYPTOCHROME"/>
    <property type="match status" value="1"/>
</dbReference>
<dbReference type="InterPro" id="IPR006050">
    <property type="entry name" value="DNA_photolyase_N"/>
</dbReference>
<dbReference type="GO" id="GO:0006139">
    <property type="term" value="P:nucleobase-containing compound metabolic process"/>
    <property type="evidence" value="ECO:0007669"/>
    <property type="project" value="UniProtKB-ARBA"/>
</dbReference>
<dbReference type="Gene3D" id="1.25.40.80">
    <property type="match status" value="1"/>
</dbReference>
<feature type="site" description="Electron transfer via tryptophanyl radical" evidence="7">
    <location>
        <position position="384"/>
    </location>
</feature>
<accession>A0A0R0CXS1</accession>
<dbReference type="Gene3D" id="1.10.579.10">
    <property type="entry name" value="DNA Cyclobutane Dipyrimidine Photolyase, subunit A, domain 3"/>
    <property type="match status" value="1"/>
</dbReference>
<keyword evidence="4 6" id="KW-0274">FAD</keyword>
<dbReference type="Pfam" id="PF03441">
    <property type="entry name" value="FAD_binding_7"/>
    <property type="match status" value="1"/>
</dbReference>
<dbReference type="InterPro" id="IPR002081">
    <property type="entry name" value="Cryptochrome/DNA_photolyase_1"/>
</dbReference>
<dbReference type="InterPro" id="IPR014729">
    <property type="entry name" value="Rossmann-like_a/b/a_fold"/>
</dbReference>
<dbReference type="GO" id="GO:0003677">
    <property type="term" value="F:DNA binding"/>
    <property type="evidence" value="ECO:0007669"/>
    <property type="project" value="TreeGrafter"/>
</dbReference>
<dbReference type="EMBL" id="LDJL01000005">
    <property type="protein sequence ID" value="KRG70609.1"/>
    <property type="molecule type" value="Genomic_DNA"/>
</dbReference>
<dbReference type="Gene3D" id="3.40.50.620">
    <property type="entry name" value="HUPs"/>
    <property type="match status" value="1"/>
</dbReference>
<evidence type="ECO:0000256" key="7">
    <source>
        <dbReference type="PIRSR" id="PIRSR602081-2"/>
    </source>
</evidence>
<feature type="binding site" evidence="6">
    <location>
        <begin position="237"/>
        <end position="241"/>
    </location>
    <ligand>
        <name>FAD</name>
        <dbReference type="ChEBI" id="CHEBI:57692"/>
    </ligand>
</feature>
<dbReference type="InterPro" id="IPR036134">
    <property type="entry name" value="Crypto/Photolyase_FAD-like_sf"/>
</dbReference>
<evidence type="ECO:0000256" key="2">
    <source>
        <dbReference type="ARBA" id="ARBA00005862"/>
    </source>
</evidence>
<comment type="similarity">
    <text evidence="2">Belongs to the DNA photolyase class-1 family.</text>
</comment>
<feature type="binding site" evidence="6">
    <location>
        <begin position="374"/>
        <end position="376"/>
    </location>
    <ligand>
        <name>FAD</name>
        <dbReference type="ChEBI" id="CHEBI:57692"/>
    </ligand>
</feature>
<dbReference type="PROSITE" id="PS51645">
    <property type="entry name" value="PHR_CRY_ALPHA_BETA"/>
    <property type="match status" value="1"/>
</dbReference>
<comment type="caution">
    <text evidence="10">The sequence shown here is derived from an EMBL/GenBank/DDBJ whole genome shotgun (WGS) entry which is preliminary data.</text>
</comment>
<gene>
    <name evidence="10" type="ORF">ABB29_06010</name>
</gene>
<evidence type="ECO:0000313" key="10">
    <source>
        <dbReference type="EMBL" id="KRG70609.1"/>
    </source>
</evidence>
<evidence type="ECO:0000256" key="1">
    <source>
        <dbReference type="ARBA" id="ARBA00001932"/>
    </source>
</evidence>
<dbReference type="SUPFAM" id="SSF52425">
    <property type="entry name" value="Cryptochrome/photolyase, N-terminal domain"/>
    <property type="match status" value="1"/>
</dbReference>
<dbReference type="OrthoDB" id="9772484at2"/>
<dbReference type="PRINTS" id="PR00147">
    <property type="entry name" value="DNAPHOTLYASE"/>
</dbReference>
<dbReference type="AlphaFoldDB" id="A0A0R0CXS1"/>
<name>A0A0R0CXS1_9GAMM</name>
<dbReference type="GO" id="GO:0003904">
    <property type="term" value="F:deoxyribodipyrimidine photo-lyase activity"/>
    <property type="evidence" value="ECO:0007669"/>
    <property type="project" value="TreeGrafter"/>
</dbReference>
<evidence type="ECO:0000256" key="6">
    <source>
        <dbReference type="PIRSR" id="PIRSR602081-1"/>
    </source>
</evidence>
<keyword evidence="5 8" id="KW-0157">Chromophore</keyword>
<comment type="cofactor">
    <cofactor evidence="1">
        <name>(6R)-5,10-methylene-5,6,7,8-tetrahydrofolate</name>
        <dbReference type="ChEBI" id="CHEBI:15636"/>
    </cofactor>
</comment>
<dbReference type="RefSeq" id="WP_057657703.1">
    <property type="nucleotide sequence ID" value="NZ_LDJL01000005.1"/>
</dbReference>
<dbReference type="GO" id="GO:0009416">
    <property type="term" value="P:response to light stimulus"/>
    <property type="evidence" value="ECO:0007669"/>
    <property type="project" value="TreeGrafter"/>
</dbReference>
<dbReference type="PROSITE" id="PS00691">
    <property type="entry name" value="DNA_PHOTOLYASES_1_2"/>
    <property type="match status" value="1"/>
</dbReference>
<dbReference type="InterPro" id="IPR036155">
    <property type="entry name" value="Crypto/Photolyase_N_sf"/>
</dbReference>
<feature type="binding site" evidence="6">
    <location>
        <position position="273"/>
    </location>
    <ligand>
        <name>FAD</name>
        <dbReference type="ChEBI" id="CHEBI:57692"/>
    </ligand>
</feature>
<sequence>MATALVWFRNDLRLDDHPALRAALEAGYTPVPVYIHAPGEEAPWQPGQASERWRQRSLQALDLDLRQRGAQLCLRHGPSLPALLSLLQQTGAEAVFWNRRYEPAVQARDARIKQALRAAGHLARSFNGSLLFEPWTVQTGQQGPYRVFTPYWRNLQTRLDQLPAPWDAPATLPQLPMPPSSLPLPALRLSSALAWDAGFWQHWQPGEAGAREALQVFIEGALNGYRSDRDRPDRVGTSLLSPHLHFGEVAPWRIAHRLQQQRNAGSSADIDAYLRELGWRDFAHHLLHHFPDSAQQDFNPRFAGFRWAEPAPALLQAWQRGQTGVPIVDAGMRELWATGYMHNRVRMIVASFLCKHLRMHWRHGAQWFWDTLVDADLANNSLGWQWTAGTGADAAPYFRVFNPVLQARKFDPNGQYIARWVPELASLPVPARFAPWQLPADARPPGYPANPIVDLEQGRDAALAAYRDSKV</sequence>
<evidence type="ECO:0000256" key="5">
    <source>
        <dbReference type="ARBA" id="ARBA00022991"/>
    </source>
</evidence>
<comment type="cofactor">
    <cofactor evidence="6">
        <name>FAD</name>
        <dbReference type="ChEBI" id="CHEBI:57692"/>
    </cofactor>
    <text evidence="6">Binds 1 FAD per subunit.</text>
</comment>
<feature type="site" description="Electron transfer via tryptophanyl radical" evidence="7">
    <location>
        <position position="307"/>
    </location>
</feature>
<dbReference type="InterPro" id="IPR018394">
    <property type="entry name" value="DNA_photolyase_1_CS_C"/>
</dbReference>
<evidence type="ECO:0000256" key="3">
    <source>
        <dbReference type="ARBA" id="ARBA00022630"/>
    </source>
</evidence>
<evidence type="ECO:0000313" key="11">
    <source>
        <dbReference type="Proteomes" id="UP000052052"/>
    </source>
</evidence>
<feature type="domain" description="Photolyase/cryptochrome alpha/beta" evidence="9">
    <location>
        <begin position="2"/>
        <end position="131"/>
    </location>
</feature>
<dbReference type="Proteomes" id="UP000052052">
    <property type="component" value="Unassembled WGS sequence"/>
</dbReference>
<dbReference type="PANTHER" id="PTHR11455:SF9">
    <property type="entry name" value="CRYPTOCHROME CIRCADIAN CLOCK 5 ISOFORM X1"/>
    <property type="match status" value="1"/>
</dbReference>
<evidence type="ECO:0000259" key="9">
    <source>
        <dbReference type="PROSITE" id="PS51645"/>
    </source>
</evidence>
<reference evidence="10 11" key="1">
    <citation type="submission" date="2015-05" db="EMBL/GenBank/DDBJ databases">
        <title>Genome sequencing and analysis of members of genus Stenotrophomonas.</title>
        <authorList>
            <person name="Patil P.P."/>
            <person name="Midha S."/>
            <person name="Patil P.B."/>
        </authorList>
    </citation>
    <scope>NUCLEOTIDE SEQUENCE [LARGE SCALE GENOMIC DNA]</scope>
    <source>
        <strain evidence="10 11">DSM 21858</strain>
    </source>
</reference>
<feature type="binding site" evidence="6">
    <location>
        <position position="225"/>
    </location>
    <ligand>
        <name>FAD</name>
        <dbReference type="ChEBI" id="CHEBI:57692"/>
    </ligand>
</feature>
<dbReference type="STRING" id="344882.ABB29_06010"/>